<dbReference type="Proteomes" id="UP001597327">
    <property type="component" value="Unassembled WGS sequence"/>
</dbReference>
<organism evidence="9 10">
    <name type="scientific">Roseibium aestuarii</name>
    <dbReference type="NCBI Taxonomy" id="2600299"/>
    <lineage>
        <taxon>Bacteria</taxon>
        <taxon>Pseudomonadati</taxon>
        <taxon>Pseudomonadota</taxon>
        <taxon>Alphaproteobacteria</taxon>
        <taxon>Hyphomicrobiales</taxon>
        <taxon>Stappiaceae</taxon>
        <taxon>Roseibium</taxon>
    </lineage>
</organism>
<keyword evidence="9" id="KW-0966">Cell projection</keyword>
<dbReference type="Pfam" id="PF22692">
    <property type="entry name" value="LlgE_F_G_D1"/>
    <property type="match status" value="1"/>
</dbReference>
<dbReference type="InterPro" id="IPR010810">
    <property type="entry name" value="Flagellin_hook_IN_motif"/>
</dbReference>
<protein>
    <recommendedName>
        <fullName evidence="3 5">Flagellar hook protein FlgE</fullName>
    </recommendedName>
</protein>
<dbReference type="InterPro" id="IPR037925">
    <property type="entry name" value="FlgE/F/G-like"/>
</dbReference>
<dbReference type="NCBIfam" id="TIGR03506">
    <property type="entry name" value="FlgEFG_subfam"/>
    <property type="match status" value="2"/>
</dbReference>
<dbReference type="RefSeq" id="WP_149893533.1">
    <property type="nucleotide sequence ID" value="NZ_JBHUFA010000015.1"/>
</dbReference>
<keyword evidence="9" id="KW-0282">Flagellum</keyword>
<proteinExistence type="inferred from homology"/>
<evidence type="ECO:0000313" key="9">
    <source>
        <dbReference type="EMBL" id="MFD1697285.1"/>
    </source>
</evidence>
<evidence type="ECO:0000256" key="5">
    <source>
        <dbReference type="RuleBase" id="RU362116"/>
    </source>
</evidence>
<evidence type="ECO:0000256" key="2">
    <source>
        <dbReference type="ARBA" id="ARBA00009677"/>
    </source>
</evidence>
<evidence type="ECO:0000259" key="7">
    <source>
        <dbReference type="Pfam" id="PF07559"/>
    </source>
</evidence>
<feature type="domain" description="Flagellar hook protein FlgE/F/G-like D1" evidence="8">
    <location>
        <begin position="82"/>
        <end position="117"/>
    </location>
</feature>
<dbReference type="InterPro" id="IPR037058">
    <property type="entry name" value="Falgellar_hook_FlgE_sf"/>
</dbReference>
<dbReference type="PANTHER" id="PTHR30435:SF1">
    <property type="entry name" value="FLAGELLAR HOOK PROTEIN FLGE"/>
    <property type="match status" value="1"/>
</dbReference>
<feature type="domain" description="Flagellar hook protein FlgE D2" evidence="7">
    <location>
        <begin position="294"/>
        <end position="414"/>
    </location>
</feature>
<comment type="function">
    <text evidence="5">A flexible structure which links the flagellar filament to the drive apparatus in the basal body.</text>
</comment>
<name>A0ABW4JZ67_9HYPH</name>
<dbReference type="InterPro" id="IPR002371">
    <property type="entry name" value="FlgK"/>
</dbReference>
<dbReference type="Pfam" id="PF07196">
    <property type="entry name" value="Flagellin_IN"/>
    <property type="match status" value="1"/>
</dbReference>
<dbReference type="InterPro" id="IPR010930">
    <property type="entry name" value="Flg_bb/hook_C_dom"/>
</dbReference>
<dbReference type="InterPro" id="IPR020013">
    <property type="entry name" value="Flagellar_FlgE/F/G"/>
</dbReference>
<dbReference type="Pfam" id="PF06429">
    <property type="entry name" value="Flg_bbr_C"/>
    <property type="match status" value="1"/>
</dbReference>
<feature type="domain" description="Flagellar basal-body/hook protein C-terminal" evidence="6">
    <location>
        <begin position="490"/>
        <end position="532"/>
    </location>
</feature>
<dbReference type="PRINTS" id="PR01005">
    <property type="entry name" value="FLGHOOKAP1"/>
</dbReference>
<dbReference type="InterPro" id="IPR053967">
    <property type="entry name" value="LlgE_F_G-like_D1"/>
</dbReference>
<accession>A0ABW4JZ67</accession>
<comment type="similarity">
    <text evidence="2 5">Belongs to the flagella basal body rod proteins family.</text>
</comment>
<sequence>MSLMGAINSAISSLHANSQALANVSDNLANSNTTAYKTTGTSFSSLVAGSANSSSGGVISTSKANVTEQGLLTATSSATDLAIEGDGFFVVTDGTNAYYTRNGEFEVDEDGYLTNGDYFLMGWATDDAGNIKGGTTEDSLATIDIDSIQSSVDATTHVDMQANLPANAVATSTTNTAAEIATGLSTDIAATSGDTLSFDINGTTITATASASNTITVADLVAAINGSSATTGVSASTNTDGELVLSSTATGSAATFTVDNVTGSGSLAAADLSTLGISGTGTATGTTTVTPGDSYETTVEVYDSLGTSATVTVTWTKTAENAWEMSFSDAVNDAGKVIGTVSTGTIQVAFNENGTLASTTPANPAIQITGWTTGAADSDIDFGLGTAGSDDGLTQYSSDEDDLQIEIQSITQDGLAYGNLSSIEISDDGSVTAFFDNGEERVIYKIAVATFANSNGLTEKSDGIYARSSSSGNSTLHVAGMGGAGTINGGYLEASTVDTSKEFSSMLSAQQAYSASSQIMSTASDMFDKLLDAVR</sequence>
<evidence type="ECO:0000313" key="10">
    <source>
        <dbReference type="Proteomes" id="UP001597327"/>
    </source>
</evidence>
<evidence type="ECO:0000259" key="8">
    <source>
        <dbReference type="Pfam" id="PF22692"/>
    </source>
</evidence>
<dbReference type="EMBL" id="JBHUFA010000015">
    <property type="protein sequence ID" value="MFD1697285.1"/>
    <property type="molecule type" value="Genomic_DNA"/>
</dbReference>
<dbReference type="Gene3D" id="2.60.98.20">
    <property type="entry name" value="Flagellar hook protein FlgE"/>
    <property type="match status" value="1"/>
</dbReference>
<reference evidence="10" key="1">
    <citation type="journal article" date="2019" name="Int. J. Syst. Evol. Microbiol.">
        <title>The Global Catalogue of Microorganisms (GCM) 10K type strain sequencing project: providing services to taxonomists for standard genome sequencing and annotation.</title>
        <authorList>
            <consortium name="The Broad Institute Genomics Platform"/>
            <consortium name="The Broad Institute Genome Sequencing Center for Infectious Disease"/>
            <person name="Wu L."/>
            <person name="Ma J."/>
        </authorList>
    </citation>
    <scope>NUCLEOTIDE SEQUENCE [LARGE SCALE GENOMIC DNA]</scope>
    <source>
        <strain evidence="10">JCM 3369</strain>
    </source>
</reference>
<dbReference type="Pfam" id="PF07559">
    <property type="entry name" value="FlgE_D2"/>
    <property type="match status" value="1"/>
</dbReference>
<evidence type="ECO:0000256" key="4">
    <source>
        <dbReference type="ARBA" id="ARBA00023143"/>
    </source>
</evidence>
<keyword evidence="10" id="KW-1185">Reference proteome</keyword>
<comment type="caution">
    <text evidence="9">The sequence shown here is derived from an EMBL/GenBank/DDBJ whole genome shotgun (WGS) entry which is preliminary data.</text>
</comment>
<comment type="subcellular location">
    <subcellularLocation>
        <location evidence="1 5">Bacterial flagellum basal body</location>
    </subcellularLocation>
</comment>
<gene>
    <name evidence="9" type="ORF">ACFSC7_17345</name>
</gene>
<evidence type="ECO:0000256" key="1">
    <source>
        <dbReference type="ARBA" id="ARBA00004117"/>
    </source>
</evidence>
<evidence type="ECO:0000259" key="6">
    <source>
        <dbReference type="Pfam" id="PF06429"/>
    </source>
</evidence>
<keyword evidence="9" id="KW-0969">Cilium</keyword>
<dbReference type="SUPFAM" id="SSF117143">
    <property type="entry name" value="Flagellar hook protein flgE"/>
    <property type="match status" value="2"/>
</dbReference>
<dbReference type="PANTHER" id="PTHR30435">
    <property type="entry name" value="FLAGELLAR PROTEIN"/>
    <property type="match status" value="1"/>
</dbReference>
<keyword evidence="4 5" id="KW-0975">Bacterial flagellum</keyword>
<dbReference type="InterPro" id="IPR011491">
    <property type="entry name" value="FlgE_D2"/>
</dbReference>
<evidence type="ECO:0000256" key="3">
    <source>
        <dbReference type="ARBA" id="ARBA00019015"/>
    </source>
</evidence>